<protein>
    <submittedName>
        <fullName evidence="7">Putative membrane protein</fullName>
    </submittedName>
</protein>
<organism evidence="7 8">
    <name type="scientific">Pseudogracilibacillus auburnensis</name>
    <dbReference type="NCBI Taxonomy" id="1494959"/>
    <lineage>
        <taxon>Bacteria</taxon>
        <taxon>Bacillati</taxon>
        <taxon>Bacillota</taxon>
        <taxon>Bacilli</taxon>
        <taxon>Bacillales</taxon>
        <taxon>Bacillaceae</taxon>
        <taxon>Pseudogracilibacillus</taxon>
    </lineage>
</organism>
<evidence type="ECO:0000313" key="8">
    <source>
        <dbReference type="Proteomes" id="UP000247978"/>
    </source>
</evidence>
<dbReference type="Gene3D" id="1.10.287.950">
    <property type="entry name" value="Methyl-accepting chemotaxis protein"/>
    <property type="match status" value="2"/>
</dbReference>
<dbReference type="PANTHER" id="PTHR43077">
    <property type="entry name" value="TRANSPORT PERMEASE YVFS-RELATED"/>
    <property type="match status" value="1"/>
</dbReference>
<gene>
    <name evidence="7" type="ORF">DFR56_1172</name>
</gene>
<dbReference type="InterPro" id="IPR017500">
    <property type="entry name" value="Phage_infect_YhgE_N"/>
</dbReference>
<dbReference type="GO" id="GO:0016020">
    <property type="term" value="C:membrane"/>
    <property type="evidence" value="ECO:0007669"/>
    <property type="project" value="UniProtKB-SubCell"/>
</dbReference>
<proteinExistence type="predicted"/>
<evidence type="ECO:0000256" key="4">
    <source>
        <dbReference type="ARBA" id="ARBA00023136"/>
    </source>
</evidence>
<evidence type="ECO:0000256" key="5">
    <source>
        <dbReference type="SAM" id="Phobius"/>
    </source>
</evidence>
<dbReference type="PANTHER" id="PTHR43077:SF5">
    <property type="entry name" value="PHAGE INFECTION PROTEIN"/>
    <property type="match status" value="1"/>
</dbReference>
<keyword evidence="2 5" id="KW-0812">Transmembrane</keyword>
<keyword evidence="3 5" id="KW-1133">Transmembrane helix</keyword>
<feature type="domain" description="ABC-2 type transporter transmembrane" evidence="6">
    <location>
        <begin position="24"/>
        <end position="164"/>
    </location>
</feature>
<comment type="caution">
    <text evidence="7">The sequence shown here is derived from an EMBL/GenBank/DDBJ whole genome shotgun (WGS) entry which is preliminary data.</text>
</comment>
<keyword evidence="4 5" id="KW-0472">Membrane</keyword>
<evidence type="ECO:0000256" key="3">
    <source>
        <dbReference type="ARBA" id="ARBA00022989"/>
    </source>
</evidence>
<dbReference type="GO" id="GO:0140359">
    <property type="term" value="F:ABC-type transporter activity"/>
    <property type="evidence" value="ECO:0007669"/>
    <property type="project" value="InterPro"/>
</dbReference>
<dbReference type="Pfam" id="PF12698">
    <property type="entry name" value="ABC2_membrane_3"/>
    <property type="match status" value="2"/>
</dbReference>
<accession>A0A2V3VL92</accession>
<feature type="transmembrane region" description="Helical" evidence="5">
    <location>
        <begin position="692"/>
        <end position="713"/>
    </location>
</feature>
<evidence type="ECO:0000313" key="7">
    <source>
        <dbReference type="EMBL" id="PXW82567.1"/>
    </source>
</evidence>
<feature type="transmembrane region" description="Helical" evidence="5">
    <location>
        <begin position="20"/>
        <end position="39"/>
    </location>
</feature>
<dbReference type="InterPro" id="IPR023908">
    <property type="entry name" value="xxxLxxG_rpt"/>
</dbReference>
<dbReference type="RefSeq" id="WP_110396962.1">
    <property type="nucleotide sequence ID" value="NZ_JBHUHB010000001.1"/>
</dbReference>
<dbReference type="AlphaFoldDB" id="A0A2V3VL92"/>
<dbReference type="Proteomes" id="UP000247978">
    <property type="component" value="Unassembled WGS sequence"/>
</dbReference>
<dbReference type="NCBIfam" id="TIGR03062">
    <property type="entry name" value="pip_yhgE_Cterm"/>
    <property type="match status" value="1"/>
</dbReference>
<name>A0A2V3VL92_9BACI</name>
<dbReference type="NCBIfam" id="TIGR03061">
    <property type="entry name" value="pip_yhgE_Nterm"/>
    <property type="match status" value="1"/>
</dbReference>
<evidence type="ECO:0000256" key="1">
    <source>
        <dbReference type="ARBA" id="ARBA00004141"/>
    </source>
</evidence>
<dbReference type="InterPro" id="IPR017501">
    <property type="entry name" value="Phage_infect_YhgE_C"/>
</dbReference>
<dbReference type="SUPFAM" id="SSF58104">
    <property type="entry name" value="Methyl-accepting chemotaxis protein (MCP) signaling domain"/>
    <property type="match status" value="2"/>
</dbReference>
<feature type="transmembrane region" description="Helical" evidence="5">
    <location>
        <begin position="845"/>
        <end position="869"/>
    </location>
</feature>
<evidence type="ECO:0000256" key="2">
    <source>
        <dbReference type="ARBA" id="ARBA00022692"/>
    </source>
</evidence>
<feature type="transmembrane region" description="Helical" evidence="5">
    <location>
        <begin position="791"/>
        <end position="813"/>
    </location>
</feature>
<dbReference type="EMBL" id="QJJQ01000017">
    <property type="protein sequence ID" value="PXW82567.1"/>
    <property type="molecule type" value="Genomic_DNA"/>
</dbReference>
<evidence type="ECO:0000259" key="6">
    <source>
        <dbReference type="Pfam" id="PF12698"/>
    </source>
</evidence>
<dbReference type="Gene3D" id="3.40.1710.10">
    <property type="entry name" value="abc type-2 transporter like domain"/>
    <property type="match status" value="1"/>
</dbReference>
<keyword evidence="8" id="KW-1185">Reference proteome</keyword>
<dbReference type="OrthoDB" id="9811483at2"/>
<reference evidence="7 8" key="1">
    <citation type="submission" date="2018-05" db="EMBL/GenBank/DDBJ databases">
        <title>Genomic Encyclopedia of Type Strains, Phase IV (KMG-IV): sequencing the most valuable type-strain genomes for metagenomic binning, comparative biology and taxonomic classification.</title>
        <authorList>
            <person name="Goeker M."/>
        </authorList>
    </citation>
    <scope>NUCLEOTIDE SEQUENCE [LARGE SCALE GENOMIC DNA]</scope>
    <source>
        <strain evidence="7 8">DSM 28556</strain>
    </source>
</reference>
<feature type="domain" description="ABC-2 type transporter transmembrane" evidence="6">
    <location>
        <begin position="681"/>
        <end position="865"/>
    </location>
</feature>
<comment type="subcellular location">
    <subcellularLocation>
        <location evidence="1">Membrane</location>
        <topology evidence="1">Multi-pass membrane protein</topology>
    </subcellularLocation>
</comment>
<feature type="transmembrane region" description="Helical" evidence="5">
    <location>
        <begin position="734"/>
        <end position="755"/>
    </location>
</feature>
<feature type="transmembrane region" description="Helical" evidence="5">
    <location>
        <begin position="761"/>
        <end position="784"/>
    </location>
</feature>
<dbReference type="NCBIfam" id="TIGR03057">
    <property type="entry name" value="xxxLxxG_by_4"/>
    <property type="match status" value="4"/>
</dbReference>
<sequence length="889" mass="95350">MTLSKYIFAEIKKLKANRSVIVSVLLVIFVPLVYAMIMLSPKWGPYDNLDNVPVAVINNDEGAISEGEQINVGDELVKSLKGNPTLKWDFVTTEEAQRGMEKMKYYMKIEVPQNFSENVLTVMDDNPKKPELKYTQNEGLHFMAAQVTDSAINTIKNQLSTQVTETYVRNVFSQLGDVADGFEDAADGSEQINDGVGQLKDGSDEILSNLTEKASDISRLATGAKELEAGTKEMSDSLVSKQGDISKLADGSKQLNAGTGELLSNLENKSGDISKLANGAKQLNEGTNELKSNLIDKSSDISKLANGAKEVNDGTGLLLSTLQDKSSDINKLSKGASELEAGAKELQSGATQVLDGLKAAKTGSDQLNAGLTGQLIPGSRELAEGVHQAQEGVNDTIASMEGLYEALQQLPDSVDGLENNVLYKIIMNQLNESLADAPQKKADFQRLVDGANQLRDGLQEGSEFQAGMTSLNDGLSELVDGQTKITAGTKQLADGAGQVADGNKTVASGWGELETNVAKLHAGTTQIKDGNKSVESGWQALTEGATRLYDGSSQMKEGNSAVKSGWRDLTAGTTQLHDGASQISVGNQTVENGWRELSAGATKIHDGSAQISDGNQTVETGWKALTDGVAQVDDGLAQVKDGSEELTSGLKGGAEQTGSINPTDDNILMFAAPVQLDGEIINSFPFYRDANAPYIITLALFVGVLAMSFVVSFRKPVILPPTGMSWFTGKLATLSLLSIAQALVISLFSLLYLKIQVQSSFLFIIFAIWVSLTFLMIILFLVAFAGNIGRFAALIFAVLQLSTTGSALPIHMLPEGLRTLSTFLPFTYSIKGFKNIITLGSTSSVWANMGVLFIYLAAFGILALLVFLFKYRYFKEHGKFNEDVGEYVG</sequence>
<dbReference type="InterPro" id="IPR013525">
    <property type="entry name" value="ABC2_TM"/>
</dbReference>
<dbReference type="InterPro" id="IPR051328">
    <property type="entry name" value="T7SS_ABC-Transporter"/>
</dbReference>